<dbReference type="InterPro" id="IPR050238">
    <property type="entry name" value="DNA_Rep/Repair_Clamp_Loader"/>
</dbReference>
<dbReference type="GO" id="GO:0003887">
    <property type="term" value="F:DNA-directed DNA polymerase activity"/>
    <property type="evidence" value="ECO:0007669"/>
    <property type="project" value="UniProtKB-KW"/>
</dbReference>
<dbReference type="Pfam" id="PF22608">
    <property type="entry name" value="DNAX_ATPase_lid"/>
    <property type="match status" value="1"/>
</dbReference>
<feature type="compositionally biased region" description="Low complexity" evidence="12">
    <location>
        <begin position="469"/>
        <end position="511"/>
    </location>
</feature>
<feature type="compositionally biased region" description="Low complexity" evidence="12">
    <location>
        <begin position="435"/>
        <end position="445"/>
    </location>
</feature>
<reference evidence="15" key="1">
    <citation type="submission" date="2016-10" db="EMBL/GenBank/DDBJ databases">
        <authorList>
            <person name="Varghese N."/>
            <person name="Submissions S."/>
        </authorList>
    </citation>
    <scope>NUCLEOTIDE SEQUENCE [LARGE SCALE GENOMIC DNA]</scope>
    <source>
        <strain evidence="15">DSM 3695</strain>
    </source>
</reference>
<keyword evidence="3 11" id="KW-0548">Nucleotidyltransferase</keyword>
<keyword evidence="2 11" id="KW-0808">Transferase</keyword>
<dbReference type="SMART" id="SM00382">
    <property type="entry name" value="AAA"/>
    <property type="match status" value="1"/>
</dbReference>
<evidence type="ECO:0000313" key="14">
    <source>
        <dbReference type="EMBL" id="SEW28152.1"/>
    </source>
</evidence>
<evidence type="ECO:0000256" key="8">
    <source>
        <dbReference type="ARBA" id="ARBA00022840"/>
    </source>
</evidence>
<proteinExistence type="inferred from homology"/>
<dbReference type="GO" id="GO:0005524">
    <property type="term" value="F:ATP binding"/>
    <property type="evidence" value="ECO:0007669"/>
    <property type="project" value="UniProtKB-KW"/>
</dbReference>
<dbReference type="OrthoDB" id="9810148at2"/>
<dbReference type="PRINTS" id="PR00300">
    <property type="entry name" value="CLPPROTEASEA"/>
</dbReference>
<dbReference type="InterPro" id="IPR022754">
    <property type="entry name" value="DNA_pol_III_gamma-3"/>
</dbReference>
<keyword evidence="7" id="KW-0862">Zinc</keyword>
<keyword evidence="6 11" id="KW-0547">Nucleotide-binding</keyword>
<evidence type="ECO:0000256" key="2">
    <source>
        <dbReference type="ARBA" id="ARBA00022679"/>
    </source>
</evidence>
<evidence type="ECO:0000256" key="3">
    <source>
        <dbReference type="ARBA" id="ARBA00022695"/>
    </source>
</evidence>
<dbReference type="GO" id="GO:0006261">
    <property type="term" value="P:DNA-templated DNA replication"/>
    <property type="evidence" value="ECO:0007669"/>
    <property type="project" value="TreeGrafter"/>
</dbReference>
<name>A0A1I0QLV3_9BACT</name>
<evidence type="ECO:0000256" key="1">
    <source>
        <dbReference type="ARBA" id="ARBA00006360"/>
    </source>
</evidence>
<keyword evidence="15" id="KW-1185">Reference proteome</keyword>
<evidence type="ECO:0000256" key="10">
    <source>
        <dbReference type="ARBA" id="ARBA00049244"/>
    </source>
</evidence>
<evidence type="ECO:0000256" key="4">
    <source>
        <dbReference type="ARBA" id="ARBA00022705"/>
    </source>
</evidence>
<dbReference type="GO" id="GO:0046872">
    <property type="term" value="F:metal ion binding"/>
    <property type="evidence" value="ECO:0007669"/>
    <property type="project" value="UniProtKB-KW"/>
</dbReference>
<dbReference type="InterPro" id="IPR001270">
    <property type="entry name" value="ClpA/B"/>
</dbReference>
<protein>
    <recommendedName>
        <fullName evidence="11">DNA polymerase III subunit gamma/tau</fullName>
        <ecNumber evidence="11">2.7.7.7</ecNumber>
    </recommendedName>
</protein>
<dbReference type="InterPro" id="IPR027417">
    <property type="entry name" value="P-loop_NTPase"/>
</dbReference>
<comment type="catalytic activity">
    <reaction evidence="10 11">
        <text>DNA(n) + a 2'-deoxyribonucleoside 5'-triphosphate = DNA(n+1) + diphosphate</text>
        <dbReference type="Rhea" id="RHEA:22508"/>
        <dbReference type="Rhea" id="RHEA-COMP:17339"/>
        <dbReference type="Rhea" id="RHEA-COMP:17340"/>
        <dbReference type="ChEBI" id="CHEBI:33019"/>
        <dbReference type="ChEBI" id="CHEBI:61560"/>
        <dbReference type="ChEBI" id="CHEBI:173112"/>
        <dbReference type="EC" id="2.7.7.7"/>
    </reaction>
</comment>
<dbReference type="Gene3D" id="1.20.272.10">
    <property type="match status" value="1"/>
</dbReference>
<dbReference type="CDD" id="cd18137">
    <property type="entry name" value="HLD_clamp_pol_III_gamma_tau"/>
    <property type="match status" value="1"/>
</dbReference>
<dbReference type="Gene3D" id="3.40.50.300">
    <property type="entry name" value="P-loop containing nucleotide triphosphate hydrolases"/>
    <property type="match status" value="1"/>
</dbReference>
<dbReference type="PANTHER" id="PTHR11669">
    <property type="entry name" value="REPLICATION FACTOR C / DNA POLYMERASE III GAMMA-TAU SUBUNIT"/>
    <property type="match status" value="1"/>
</dbReference>
<dbReference type="Proteomes" id="UP000199310">
    <property type="component" value="Unassembled WGS sequence"/>
</dbReference>
<evidence type="ECO:0000256" key="12">
    <source>
        <dbReference type="SAM" id="MobiDB-lite"/>
    </source>
</evidence>
<evidence type="ECO:0000313" key="15">
    <source>
        <dbReference type="Proteomes" id="UP000199310"/>
    </source>
</evidence>
<dbReference type="GO" id="GO:0003677">
    <property type="term" value="F:DNA binding"/>
    <property type="evidence" value="ECO:0007669"/>
    <property type="project" value="InterPro"/>
</dbReference>
<dbReference type="Pfam" id="PF13177">
    <property type="entry name" value="DNA_pol3_delta2"/>
    <property type="match status" value="1"/>
</dbReference>
<evidence type="ECO:0000256" key="5">
    <source>
        <dbReference type="ARBA" id="ARBA00022723"/>
    </source>
</evidence>
<gene>
    <name evidence="11" type="primary">dnaX</name>
    <name evidence="14" type="ORF">SAMN04488122_1558</name>
</gene>
<feature type="domain" description="AAA+ ATPase" evidence="13">
    <location>
        <begin position="38"/>
        <end position="181"/>
    </location>
</feature>
<dbReference type="InterPro" id="IPR012763">
    <property type="entry name" value="DNA_pol_III_sug/sutau_N"/>
</dbReference>
<dbReference type="AlphaFoldDB" id="A0A1I0QLV3"/>
<evidence type="ECO:0000259" key="13">
    <source>
        <dbReference type="SMART" id="SM00382"/>
    </source>
</evidence>
<keyword evidence="8 11" id="KW-0067">ATP-binding</keyword>
<accession>A0A1I0QLV3</accession>
<dbReference type="EC" id="2.7.7.7" evidence="11"/>
<dbReference type="FunFam" id="1.10.8.60:FF:000013">
    <property type="entry name" value="DNA polymerase III subunit gamma/tau"/>
    <property type="match status" value="1"/>
</dbReference>
<dbReference type="Pfam" id="PF12169">
    <property type="entry name" value="DNA_pol3_gamma3"/>
    <property type="match status" value="1"/>
</dbReference>
<comment type="similarity">
    <text evidence="1 11">Belongs to the DnaX/STICHEL family.</text>
</comment>
<feature type="region of interest" description="Disordered" evidence="12">
    <location>
        <begin position="390"/>
        <end position="445"/>
    </location>
</feature>
<keyword evidence="4 11" id="KW-0235">DNA replication</keyword>
<keyword evidence="5" id="KW-0479">Metal-binding</keyword>
<sequence length="689" mass="74795">MENFIVSARKYRPQNFSTVVGQAHITTTLKNAIRNNQLAHAFLFCGPRGVGKTTCARILAKTINCENLQPDGEACNECHSCKSFNEGSSFNIHELDAASNNSVDDIRTLVEQVRFAPQAGKYKIYIIDEVHMLSSSAFNAFLKTLEEPPSYAIFILATTEKHKILPTILSRCQIFDFKRITIQDTVDHLQEICTKEHIQAETDALHLVAQKTDGCMRDSLSTLDKIVSFTSGHLTYQNTLEHLNILDYDYFFRVMTSVLQQDVANALLIFDEILQKGFEGDNFLNGWAEFLRNLLLCKEDKALHLVEVSGNLKERYRQLSGQISPAYLITALHLLNETEINYRMARNKRLHVEMALIKLCFLQQAVTLVSDDSTGEVSKKKLVADGSVPQKLRAPGAQPVTAKTVTANPATTESIGAGPRLTVDTPPVTAPPAPANGGMAGTAPAAAPANTVAPAIPSQPATAAATAIPSQPASTPVPPAAVTGPATPAQPVTAPAAVATPAAPTPTQTVTAPVAAQVTTPAATGANGGNTATNASAASKLTGLAAMKEAMAAKQQNAAPVQSIPLTMGAIHVYWEEFIDLYRQANKMTVVSNLQLAQLKLLGTTEVGIVSRNIVQFRFMEEEKLVIAEFLKKKFNNPTIVLTLQLDESQQTQDIGPAPLSSREQFQHMAEKYPIVKELKDRLNMELDF</sequence>
<comment type="function">
    <text evidence="11">DNA polymerase III is a complex, multichain enzyme responsible for most of the replicative synthesis in bacteria. This DNA polymerase also exhibits 3' to 5' exonuclease activity.</text>
</comment>
<dbReference type="FunFam" id="3.40.50.300:FF:000014">
    <property type="entry name" value="DNA polymerase III subunit gamma/tau"/>
    <property type="match status" value="1"/>
</dbReference>
<feature type="region of interest" description="Disordered" evidence="12">
    <location>
        <begin position="463"/>
        <end position="511"/>
    </location>
</feature>
<dbReference type="GO" id="GO:0009360">
    <property type="term" value="C:DNA polymerase III complex"/>
    <property type="evidence" value="ECO:0007669"/>
    <property type="project" value="InterPro"/>
</dbReference>
<dbReference type="EMBL" id="FOJG01000001">
    <property type="protein sequence ID" value="SEW28152.1"/>
    <property type="molecule type" value="Genomic_DNA"/>
</dbReference>
<dbReference type="STRING" id="29529.SAMN04488122_1558"/>
<evidence type="ECO:0000256" key="9">
    <source>
        <dbReference type="ARBA" id="ARBA00022932"/>
    </source>
</evidence>
<dbReference type="Gene3D" id="1.10.8.60">
    <property type="match status" value="1"/>
</dbReference>
<dbReference type="InterPro" id="IPR045085">
    <property type="entry name" value="HLD_clamp_pol_III_gamma_tau"/>
</dbReference>
<dbReference type="RefSeq" id="WP_089892742.1">
    <property type="nucleotide sequence ID" value="NZ_FOJG01000001.1"/>
</dbReference>
<dbReference type="SUPFAM" id="SSF52540">
    <property type="entry name" value="P-loop containing nucleoside triphosphate hydrolases"/>
    <property type="match status" value="1"/>
</dbReference>
<evidence type="ECO:0000256" key="7">
    <source>
        <dbReference type="ARBA" id="ARBA00022833"/>
    </source>
</evidence>
<feature type="compositionally biased region" description="Polar residues" evidence="12">
    <location>
        <begin position="401"/>
        <end position="414"/>
    </location>
</feature>
<keyword evidence="9 11" id="KW-0239">DNA-directed DNA polymerase</keyword>
<dbReference type="InterPro" id="IPR003593">
    <property type="entry name" value="AAA+_ATPase"/>
</dbReference>
<organism evidence="14 15">
    <name type="scientific">Chitinophaga arvensicola</name>
    <dbReference type="NCBI Taxonomy" id="29529"/>
    <lineage>
        <taxon>Bacteria</taxon>
        <taxon>Pseudomonadati</taxon>
        <taxon>Bacteroidota</taxon>
        <taxon>Chitinophagia</taxon>
        <taxon>Chitinophagales</taxon>
        <taxon>Chitinophagaceae</taxon>
        <taxon>Chitinophaga</taxon>
    </lineage>
</organism>
<dbReference type="NCBIfam" id="NF004046">
    <property type="entry name" value="PRK05563.1"/>
    <property type="match status" value="1"/>
</dbReference>
<evidence type="ECO:0000256" key="11">
    <source>
        <dbReference type="RuleBase" id="RU364063"/>
    </source>
</evidence>
<dbReference type="NCBIfam" id="TIGR02397">
    <property type="entry name" value="dnaX_nterm"/>
    <property type="match status" value="1"/>
</dbReference>
<dbReference type="PANTHER" id="PTHR11669:SF0">
    <property type="entry name" value="PROTEIN STICHEL-LIKE 2"/>
    <property type="match status" value="1"/>
</dbReference>
<dbReference type="CDD" id="cd00009">
    <property type="entry name" value="AAA"/>
    <property type="match status" value="1"/>
</dbReference>
<dbReference type="SUPFAM" id="SSF48019">
    <property type="entry name" value="post-AAA+ oligomerization domain-like"/>
    <property type="match status" value="1"/>
</dbReference>
<evidence type="ECO:0000256" key="6">
    <source>
        <dbReference type="ARBA" id="ARBA00022741"/>
    </source>
</evidence>
<comment type="subunit">
    <text evidence="11">DNA polymerase III contains a core (composed of alpha, epsilon and theta chains) that associates with a tau subunit. This core dimerizes to form the POLIII' complex. PolIII' associates with the gamma complex (composed of gamma, delta, delta', psi and chi chains) and with the beta chain to form the complete DNA polymerase III complex.</text>
</comment>
<dbReference type="InterPro" id="IPR008921">
    <property type="entry name" value="DNA_pol3_clamp-load_cplx_C"/>
</dbReference>
<dbReference type="NCBIfam" id="NF011531">
    <property type="entry name" value="PRK14971.1"/>
    <property type="match status" value="1"/>
</dbReference>